<gene>
    <name evidence="4" type="ORF">NI17_004000</name>
</gene>
<dbReference type="EMBL" id="CP063196">
    <property type="protein sequence ID" value="UOE20407.1"/>
    <property type="molecule type" value="Genomic_DNA"/>
</dbReference>
<comment type="similarity">
    <text evidence="2">Belongs to the aldehyde dehydrogenase family.</text>
</comment>
<evidence type="ECO:0000256" key="1">
    <source>
        <dbReference type="ARBA" id="ARBA00023002"/>
    </source>
</evidence>
<dbReference type="SUPFAM" id="SSF53720">
    <property type="entry name" value="ALDH-like"/>
    <property type="match status" value="1"/>
</dbReference>
<dbReference type="InterPro" id="IPR015590">
    <property type="entry name" value="Aldehyde_DH_dom"/>
</dbReference>
<dbReference type="OrthoDB" id="3495787at2"/>
<reference evidence="4" key="1">
    <citation type="submission" date="2020-10" db="EMBL/GenBank/DDBJ databases">
        <title>De novo genome project of the cellulose decomposer Thermobifida halotolerans type strain.</title>
        <authorList>
            <person name="Nagy I."/>
            <person name="Horvath B."/>
            <person name="Kukolya J."/>
            <person name="Nagy I."/>
            <person name="Orsini M."/>
        </authorList>
    </citation>
    <scope>NUCLEOTIDE SEQUENCE</scope>
    <source>
        <strain evidence="4">DSM 44931</strain>
    </source>
</reference>
<dbReference type="InterPro" id="IPR016160">
    <property type="entry name" value="Ald_DH_CS_CYS"/>
</dbReference>
<dbReference type="InterPro" id="IPR016161">
    <property type="entry name" value="Ald_DH/histidinol_DH"/>
</dbReference>
<sequence length="507" mass="54798">MAQTAGSRQEVRTGLLIGGEIEGAENWFPVFDPAAPQETVGYAAAATREQARHAVDAADAAWGDWSALEPERRAEILRDALGALRDDNDERVELLVRENGKIRAEAEVELAVFSQRCELAAGMAGELDRTRRLLPRPRQGETAATGEALTDVPAAPRFRSEVSALPLGVVTIIVPYNWPLAILAASLPYALVAGNTVVVKPPPTTPLAVVSTLRLLAERLPAGVLNVVTGSNEAVEPVIRDPRVRRIVFTGSTNAGKNIMRMAADNVTRVTLELGGNDPAIVLDDVELDAAAIERLTVGSFLTTGQVCMGIKRVYVHRSRFDELVEGMSAQLSHHHLGHGLRPETTMGPLNSARQRDFVRDLLDRARAAGGEVREFGTADDETQRSGGYFLRPALVLDPPADESIVTEEQFGPALPILPYDDLDQVVDTVNRGWSGLCSSVWTSDLDRAAQVAARLRTGTTWINDANAVAQDDRAPFGGFRQSGMGRELGVEGLLEMTEAHTVTYPR</sequence>
<dbReference type="AlphaFoldDB" id="A0A399G7I4"/>
<dbReference type="Gene3D" id="3.40.309.10">
    <property type="entry name" value="Aldehyde Dehydrogenase, Chain A, domain 2"/>
    <property type="match status" value="1"/>
</dbReference>
<dbReference type="InterPro" id="IPR016162">
    <property type="entry name" value="Ald_DH_N"/>
</dbReference>
<evidence type="ECO:0000313" key="5">
    <source>
        <dbReference type="Proteomes" id="UP000265719"/>
    </source>
</evidence>
<dbReference type="Proteomes" id="UP000265719">
    <property type="component" value="Chromosome"/>
</dbReference>
<dbReference type="PROSITE" id="PS00687">
    <property type="entry name" value="ALDEHYDE_DEHYDR_GLU"/>
    <property type="match status" value="1"/>
</dbReference>
<evidence type="ECO:0000313" key="4">
    <source>
        <dbReference type="EMBL" id="UOE20407.1"/>
    </source>
</evidence>
<feature type="domain" description="Aldehyde dehydrogenase" evidence="3">
    <location>
        <begin position="26"/>
        <end position="503"/>
    </location>
</feature>
<dbReference type="PANTHER" id="PTHR11699">
    <property type="entry name" value="ALDEHYDE DEHYDROGENASE-RELATED"/>
    <property type="match status" value="1"/>
</dbReference>
<dbReference type="GO" id="GO:0016620">
    <property type="term" value="F:oxidoreductase activity, acting on the aldehyde or oxo group of donors, NAD or NADP as acceptor"/>
    <property type="evidence" value="ECO:0007669"/>
    <property type="project" value="InterPro"/>
</dbReference>
<dbReference type="Pfam" id="PF00171">
    <property type="entry name" value="Aldedh"/>
    <property type="match status" value="1"/>
</dbReference>
<name>A0A399G7I4_9ACTN</name>
<keyword evidence="5" id="KW-1185">Reference proteome</keyword>
<dbReference type="InterPro" id="IPR016163">
    <property type="entry name" value="Ald_DH_C"/>
</dbReference>
<dbReference type="KEGG" id="thao:NI17_004000"/>
<dbReference type="RefSeq" id="WP_068689284.1">
    <property type="nucleotide sequence ID" value="NZ_CP063196.1"/>
</dbReference>
<dbReference type="Gene3D" id="3.40.605.10">
    <property type="entry name" value="Aldehyde Dehydrogenase, Chain A, domain 1"/>
    <property type="match status" value="1"/>
</dbReference>
<organism evidence="4 5">
    <name type="scientific">Thermobifida halotolerans</name>
    <dbReference type="NCBI Taxonomy" id="483545"/>
    <lineage>
        <taxon>Bacteria</taxon>
        <taxon>Bacillati</taxon>
        <taxon>Actinomycetota</taxon>
        <taxon>Actinomycetes</taxon>
        <taxon>Streptosporangiales</taxon>
        <taxon>Nocardiopsidaceae</taxon>
        <taxon>Thermobifida</taxon>
    </lineage>
</organism>
<accession>A0A399G7I4</accession>
<evidence type="ECO:0000259" key="3">
    <source>
        <dbReference type="Pfam" id="PF00171"/>
    </source>
</evidence>
<proteinExistence type="inferred from homology"/>
<protein>
    <submittedName>
        <fullName evidence="4">Aldehyde dehydrogenase family protein</fullName>
    </submittedName>
</protein>
<dbReference type="PROSITE" id="PS00070">
    <property type="entry name" value="ALDEHYDE_DEHYDR_CYS"/>
    <property type="match status" value="1"/>
</dbReference>
<evidence type="ECO:0000256" key="2">
    <source>
        <dbReference type="RuleBase" id="RU003345"/>
    </source>
</evidence>
<keyword evidence="1 2" id="KW-0560">Oxidoreductase</keyword>
<dbReference type="InterPro" id="IPR029510">
    <property type="entry name" value="Ald_DH_CS_GLU"/>
</dbReference>